<dbReference type="PANTHER" id="PTHR30363:SF44">
    <property type="entry name" value="AGA OPERON TRANSCRIPTIONAL REPRESSOR-RELATED"/>
    <property type="match status" value="1"/>
</dbReference>
<dbReference type="GO" id="GO:0003677">
    <property type="term" value="F:DNA binding"/>
    <property type="evidence" value="ECO:0007669"/>
    <property type="project" value="UniProtKB-KW"/>
</dbReference>
<dbReference type="Pfam" id="PF00455">
    <property type="entry name" value="DeoRC"/>
    <property type="match status" value="1"/>
</dbReference>
<dbReference type="PANTHER" id="PTHR30363">
    <property type="entry name" value="HTH-TYPE TRANSCRIPTIONAL REGULATOR SRLR-RELATED"/>
    <property type="match status" value="1"/>
</dbReference>
<gene>
    <name evidence="2" type="ORF">ACFO5I_11165</name>
</gene>
<name>A0ABV9MWF5_9ENTE</name>
<protein>
    <submittedName>
        <fullName evidence="2">DeoR/GlpR family DNA-binding transcription regulator</fullName>
    </submittedName>
</protein>
<proteinExistence type="predicted"/>
<evidence type="ECO:0000313" key="2">
    <source>
        <dbReference type="EMBL" id="MFC4720282.1"/>
    </source>
</evidence>
<keyword evidence="2" id="KW-0238">DNA-binding</keyword>
<dbReference type="InterPro" id="IPR014036">
    <property type="entry name" value="DeoR-like_C"/>
</dbReference>
<dbReference type="RefSeq" id="WP_204653065.1">
    <property type="nucleotide sequence ID" value="NZ_JAFBFD010000004.1"/>
</dbReference>
<evidence type="ECO:0000259" key="1">
    <source>
        <dbReference type="Pfam" id="PF00455"/>
    </source>
</evidence>
<accession>A0ABV9MWF5</accession>
<dbReference type="InterPro" id="IPR050313">
    <property type="entry name" value="Carb_Metab_HTH_regulators"/>
</dbReference>
<dbReference type="InterPro" id="IPR037171">
    <property type="entry name" value="NagB/RpiA_transferase-like"/>
</dbReference>
<dbReference type="Gene3D" id="3.40.50.1360">
    <property type="match status" value="1"/>
</dbReference>
<evidence type="ECO:0000313" key="3">
    <source>
        <dbReference type="Proteomes" id="UP001595969"/>
    </source>
</evidence>
<feature type="domain" description="DeoR-like transcriptional repressor C-terminal sensor" evidence="1">
    <location>
        <begin position="21"/>
        <end position="173"/>
    </location>
</feature>
<sequence>MELPETEISNFDATDTLENIKYLLAQKAAQYISSRETIFINTSSTALKTLAFLKDIPINVMTNNTKIINMEHHPQSTIILTGGEIRYPKGTLSGDIAIESFSHARSDVTIIGCSGIDIETGISTSLIHEARINRKMIENSGKLIVVADYRKIGNSSNFTIGEISNIDILITDSYADEKVLDEIEKQGVQVVQVTC</sequence>
<dbReference type="EMBL" id="JBHSGS010000061">
    <property type="protein sequence ID" value="MFC4720282.1"/>
    <property type="molecule type" value="Genomic_DNA"/>
</dbReference>
<dbReference type="SMART" id="SM01134">
    <property type="entry name" value="DeoRC"/>
    <property type="match status" value="1"/>
</dbReference>
<keyword evidence="3" id="KW-1185">Reference proteome</keyword>
<reference evidence="3" key="1">
    <citation type="journal article" date="2019" name="Int. J. Syst. Evol. Microbiol.">
        <title>The Global Catalogue of Microorganisms (GCM) 10K type strain sequencing project: providing services to taxonomists for standard genome sequencing and annotation.</title>
        <authorList>
            <consortium name="The Broad Institute Genomics Platform"/>
            <consortium name="The Broad Institute Genome Sequencing Center for Infectious Disease"/>
            <person name="Wu L."/>
            <person name="Ma J."/>
        </authorList>
    </citation>
    <scope>NUCLEOTIDE SEQUENCE [LARGE SCALE GENOMIC DNA]</scope>
    <source>
        <strain evidence="3">CGMCC 1.19032</strain>
    </source>
</reference>
<dbReference type="SUPFAM" id="SSF100950">
    <property type="entry name" value="NagB/RpiA/CoA transferase-like"/>
    <property type="match status" value="1"/>
</dbReference>
<comment type="caution">
    <text evidence="2">The sequence shown here is derived from an EMBL/GenBank/DDBJ whole genome shotgun (WGS) entry which is preliminary data.</text>
</comment>
<dbReference type="Proteomes" id="UP001595969">
    <property type="component" value="Unassembled WGS sequence"/>
</dbReference>
<organism evidence="2 3">
    <name type="scientific">Enterococcus lemanii</name>
    <dbReference type="NCBI Taxonomy" id="1159752"/>
    <lineage>
        <taxon>Bacteria</taxon>
        <taxon>Bacillati</taxon>
        <taxon>Bacillota</taxon>
        <taxon>Bacilli</taxon>
        <taxon>Lactobacillales</taxon>
        <taxon>Enterococcaceae</taxon>
        <taxon>Enterococcus</taxon>
    </lineage>
</organism>